<protein>
    <recommendedName>
        <fullName evidence="4">Secreted protein</fullName>
    </recommendedName>
</protein>
<organism evidence="2 3">
    <name type="scientific">Gillisia limnaea (strain DSM 15749 / LMG 21470 / R-8282)</name>
    <dbReference type="NCBI Taxonomy" id="865937"/>
    <lineage>
        <taxon>Bacteria</taxon>
        <taxon>Pseudomonadati</taxon>
        <taxon>Bacteroidota</taxon>
        <taxon>Flavobacteriia</taxon>
        <taxon>Flavobacteriales</taxon>
        <taxon>Flavobacteriaceae</taxon>
        <taxon>Gillisia</taxon>
    </lineage>
</organism>
<dbReference type="OrthoDB" id="1450052at2"/>
<dbReference type="RefSeq" id="WP_006988439.1">
    <property type="nucleotide sequence ID" value="NZ_JH594606.1"/>
</dbReference>
<gene>
    <name evidence="2" type="ORF">Gilli_1473</name>
</gene>
<dbReference type="AlphaFoldDB" id="H2BXW4"/>
<proteinExistence type="predicted"/>
<reference evidence="3" key="1">
    <citation type="journal article" date="2012" name="Stand. Genomic Sci.">
        <title>Genome sequence of the Antarctic rhodopsins-containing flavobacterium Gillisia limnaea type strain (R-8282(T)).</title>
        <authorList>
            <person name="Riedel T."/>
            <person name="Held B."/>
            <person name="Nolan M."/>
            <person name="Lucas S."/>
            <person name="Lapidus A."/>
            <person name="Tice H."/>
            <person name="Del Rio T.G."/>
            <person name="Cheng J.F."/>
            <person name="Han C."/>
            <person name="Tapia R."/>
            <person name="Goodwin L.A."/>
            <person name="Pitluck S."/>
            <person name="Liolios K."/>
            <person name="Mavromatis K."/>
            <person name="Pagani I."/>
            <person name="Ivanova N."/>
            <person name="Mikhailova N."/>
            <person name="Pati A."/>
            <person name="Chen A."/>
            <person name="Palaniappan K."/>
            <person name="Land M."/>
            <person name="Rohde M."/>
            <person name="Tindall B.J."/>
            <person name="Detter J.C."/>
            <person name="Goker M."/>
            <person name="Bristow J."/>
            <person name="Eisen J.A."/>
            <person name="Markowitz V."/>
            <person name="Hugenholtz P."/>
            <person name="Kyrpides N.C."/>
            <person name="Klenk H.P."/>
            <person name="Woyke T."/>
        </authorList>
    </citation>
    <scope>NUCLEOTIDE SEQUENCE [LARGE SCALE GENOMIC DNA]</scope>
    <source>
        <strain evidence="3">DSM 15749 / LMG 21470 / R-8282</strain>
    </source>
</reference>
<feature type="chain" id="PRO_5003560679" description="Secreted protein" evidence="1">
    <location>
        <begin position="27"/>
        <end position="89"/>
    </location>
</feature>
<feature type="signal peptide" evidence="1">
    <location>
        <begin position="1"/>
        <end position="26"/>
    </location>
</feature>
<dbReference type="Proteomes" id="UP000003844">
    <property type="component" value="Unassembled WGS sequence"/>
</dbReference>
<dbReference type="InterPro" id="IPR045391">
    <property type="entry name" value="DUF6520"/>
</dbReference>
<dbReference type="eggNOG" id="ENOG5032TDG">
    <property type="taxonomic scope" value="Bacteria"/>
</dbReference>
<accession>H2BXW4</accession>
<evidence type="ECO:0008006" key="4">
    <source>
        <dbReference type="Google" id="ProtNLM"/>
    </source>
</evidence>
<dbReference type="HOGENOM" id="CLU_159408_0_0_10"/>
<sequence>MKTKFLLPVLAMIFAIGMSFTSLDSAGDPNQDYILQDGVFMPLGEELNCGNGSIVCRVQLEPNGQIYEVYDSVNPSVLKKGNGDIKKLY</sequence>
<name>H2BXW4_GILLR</name>
<keyword evidence="3" id="KW-1185">Reference proteome</keyword>
<dbReference type="Pfam" id="PF20130">
    <property type="entry name" value="DUF6520"/>
    <property type="match status" value="1"/>
</dbReference>
<keyword evidence="1" id="KW-0732">Signal</keyword>
<evidence type="ECO:0000313" key="3">
    <source>
        <dbReference type="Proteomes" id="UP000003844"/>
    </source>
</evidence>
<evidence type="ECO:0000313" key="2">
    <source>
        <dbReference type="EMBL" id="EHQ02127.1"/>
    </source>
</evidence>
<dbReference type="EMBL" id="JH594606">
    <property type="protein sequence ID" value="EHQ02127.1"/>
    <property type="molecule type" value="Genomic_DNA"/>
</dbReference>
<evidence type="ECO:0000256" key="1">
    <source>
        <dbReference type="SAM" id="SignalP"/>
    </source>
</evidence>